<keyword evidence="3" id="KW-0324">Glycolysis</keyword>
<evidence type="ECO:0000313" key="6">
    <source>
        <dbReference type="Proteomes" id="UP000316095"/>
    </source>
</evidence>
<dbReference type="GO" id="GO:0004340">
    <property type="term" value="F:glucokinase activity"/>
    <property type="evidence" value="ECO:0007669"/>
    <property type="project" value="UniProtKB-UniRule"/>
</dbReference>
<dbReference type="InterPro" id="IPR043129">
    <property type="entry name" value="ATPase_NBD"/>
</dbReference>
<sequence>MLLAGDIGGTKTVLALFDENNPKEIIKEQRYVSKDYSDLDVIVRKFLKDNPCEIVSASFGVAGPVDNGKCKTTNLPWMVDEVVLAECVGTKKTRVINDLEAMAWSVEILDKNDLVCIHQGREIDDNRGVIAAGTGLGEAGIWYGTRYHPFGSEGGHADFSPKSHEEDALLSFLRNKFQNVSWERVLSGPGIENIFEFLVNTYREKPAEHVVEKMKEEIPAAVITAAALARECPACIRTMEMFVGLYGAEAGNLALKLMAFGGMYIGGGIAPKILPLLDSDTFRDAFLRKGRFRDALSRIPIHVIMTSKAPLLGAAHVADLLAHDQPIF</sequence>
<evidence type="ECO:0000256" key="1">
    <source>
        <dbReference type="ARBA" id="ARBA00022679"/>
    </source>
</evidence>
<reference evidence="5 6" key="1">
    <citation type="submission" date="2019-02" db="EMBL/GenBank/DDBJ databases">
        <title>Deep-cultivation of Planctomycetes and their phenomic and genomic characterization uncovers novel biology.</title>
        <authorList>
            <person name="Wiegand S."/>
            <person name="Jogler M."/>
            <person name="Boedeker C."/>
            <person name="Pinto D."/>
            <person name="Vollmers J."/>
            <person name="Rivas-Marin E."/>
            <person name="Kohn T."/>
            <person name="Peeters S.H."/>
            <person name="Heuer A."/>
            <person name="Rast P."/>
            <person name="Oberbeckmann S."/>
            <person name="Bunk B."/>
            <person name="Jeske O."/>
            <person name="Meyerdierks A."/>
            <person name="Storesund J.E."/>
            <person name="Kallscheuer N."/>
            <person name="Luecker S."/>
            <person name="Lage O.M."/>
            <person name="Pohl T."/>
            <person name="Merkel B.J."/>
            <person name="Hornburger P."/>
            <person name="Mueller R.-W."/>
            <person name="Bruemmer F."/>
            <person name="Labrenz M."/>
            <person name="Spormann A.M."/>
            <person name="Op Den Camp H."/>
            <person name="Overmann J."/>
            <person name="Amann R."/>
            <person name="Jetten M.S.M."/>
            <person name="Mascher T."/>
            <person name="Medema M.H."/>
            <person name="Devos D.P."/>
            <person name="Kaster A.-K."/>
            <person name="Ovreas L."/>
            <person name="Rohde M."/>
            <person name="Galperin M.Y."/>
            <person name="Jogler C."/>
        </authorList>
    </citation>
    <scope>NUCLEOTIDE SEQUENCE [LARGE SCALE GENOMIC DNA]</scope>
    <source>
        <strain evidence="5 6">Pan54</strain>
    </source>
</reference>
<gene>
    <name evidence="3 5" type="primary">glk</name>
    <name evidence="5" type="ORF">Pan54_52420</name>
</gene>
<comment type="caution">
    <text evidence="5">The sequence shown here is derived from an EMBL/GenBank/DDBJ whole genome shotgun (WGS) entry which is preliminary data.</text>
</comment>
<dbReference type="GO" id="GO:0005524">
    <property type="term" value="F:ATP binding"/>
    <property type="evidence" value="ECO:0007669"/>
    <property type="project" value="UniProtKB-UniRule"/>
</dbReference>
<dbReference type="GO" id="GO:0005737">
    <property type="term" value="C:cytoplasm"/>
    <property type="evidence" value="ECO:0007669"/>
    <property type="project" value="UniProtKB-SubCell"/>
</dbReference>
<evidence type="ECO:0000256" key="4">
    <source>
        <dbReference type="RuleBase" id="RU004046"/>
    </source>
</evidence>
<dbReference type="Gene3D" id="3.30.420.40">
    <property type="match status" value="1"/>
</dbReference>
<dbReference type="GO" id="GO:0006096">
    <property type="term" value="P:glycolytic process"/>
    <property type="evidence" value="ECO:0007669"/>
    <property type="project" value="UniProtKB-UniRule"/>
</dbReference>
<comment type="similarity">
    <text evidence="3 4">Belongs to the bacterial glucokinase family.</text>
</comment>
<keyword evidence="3" id="KW-0547">Nucleotide-binding</keyword>
<evidence type="ECO:0000313" key="5">
    <source>
        <dbReference type="EMBL" id="TWT64478.1"/>
    </source>
</evidence>
<evidence type="ECO:0000256" key="2">
    <source>
        <dbReference type="ARBA" id="ARBA00022777"/>
    </source>
</evidence>
<name>A0A5C5XP74_9PLAN</name>
<dbReference type="NCBIfam" id="TIGR00749">
    <property type="entry name" value="glk"/>
    <property type="match status" value="1"/>
</dbReference>
<keyword evidence="2 3" id="KW-0418">Kinase</keyword>
<keyword evidence="3" id="KW-0963">Cytoplasm</keyword>
<dbReference type="AlphaFoldDB" id="A0A5C5XP74"/>
<keyword evidence="1 3" id="KW-0808">Transferase</keyword>
<feature type="binding site" evidence="3">
    <location>
        <begin position="5"/>
        <end position="10"/>
    </location>
    <ligand>
        <name>ATP</name>
        <dbReference type="ChEBI" id="CHEBI:30616"/>
    </ligand>
</feature>
<dbReference type="PANTHER" id="PTHR47363:SF1">
    <property type="entry name" value="GLUCOKINASE"/>
    <property type="match status" value="1"/>
</dbReference>
<proteinExistence type="inferred from homology"/>
<evidence type="ECO:0000256" key="3">
    <source>
        <dbReference type="HAMAP-Rule" id="MF_00524"/>
    </source>
</evidence>
<dbReference type="Pfam" id="PF02685">
    <property type="entry name" value="Glucokinase"/>
    <property type="match status" value="1"/>
</dbReference>
<dbReference type="InterPro" id="IPR003836">
    <property type="entry name" value="Glucokinase"/>
</dbReference>
<protein>
    <recommendedName>
        <fullName evidence="3">Glucokinase</fullName>
        <ecNumber evidence="3">2.7.1.2</ecNumber>
    </recommendedName>
    <alternativeName>
        <fullName evidence="3">Glucose kinase</fullName>
    </alternativeName>
</protein>
<dbReference type="CDD" id="cd24008">
    <property type="entry name" value="ASKHA_NBD_GLK"/>
    <property type="match status" value="1"/>
</dbReference>
<keyword evidence="3" id="KW-0067">ATP-binding</keyword>
<dbReference type="Proteomes" id="UP000316095">
    <property type="component" value="Unassembled WGS sequence"/>
</dbReference>
<dbReference type="HAMAP" id="MF_00524">
    <property type="entry name" value="Glucokinase"/>
    <property type="match status" value="1"/>
</dbReference>
<dbReference type="EMBL" id="SJPG01000001">
    <property type="protein sequence ID" value="TWT64478.1"/>
    <property type="molecule type" value="Genomic_DNA"/>
</dbReference>
<organism evidence="5 6">
    <name type="scientific">Rubinisphaera italica</name>
    <dbReference type="NCBI Taxonomy" id="2527969"/>
    <lineage>
        <taxon>Bacteria</taxon>
        <taxon>Pseudomonadati</taxon>
        <taxon>Planctomycetota</taxon>
        <taxon>Planctomycetia</taxon>
        <taxon>Planctomycetales</taxon>
        <taxon>Planctomycetaceae</taxon>
        <taxon>Rubinisphaera</taxon>
    </lineage>
</organism>
<dbReference type="EC" id="2.7.1.2" evidence="3"/>
<keyword evidence="6" id="KW-1185">Reference proteome</keyword>
<dbReference type="RefSeq" id="WP_146506187.1">
    <property type="nucleotide sequence ID" value="NZ_SJPG01000001.1"/>
</dbReference>
<dbReference type="SUPFAM" id="SSF53067">
    <property type="entry name" value="Actin-like ATPase domain"/>
    <property type="match status" value="1"/>
</dbReference>
<dbReference type="PANTHER" id="PTHR47363">
    <property type="entry name" value="GLUCOKINASE"/>
    <property type="match status" value="1"/>
</dbReference>
<dbReference type="OrthoDB" id="257751at2"/>
<comment type="subcellular location">
    <subcellularLocation>
        <location evidence="3">Cytoplasm</location>
    </subcellularLocation>
</comment>
<dbReference type="Gene3D" id="3.40.367.20">
    <property type="match status" value="1"/>
</dbReference>
<dbReference type="GO" id="GO:0005536">
    <property type="term" value="F:D-glucose binding"/>
    <property type="evidence" value="ECO:0007669"/>
    <property type="project" value="InterPro"/>
</dbReference>
<comment type="catalytic activity">
    <reaction evidence="3">
        <text>D-glucose + ATP = D-glucose 6-phosphate + ADP + H(+)</text>
        <dbReference type="Rhea" id="RHEA:17825"/>
        <dbReference type="ChEBI" id="CHEBI:4167"/>
        <dbReference type="ChEBI" id="CHEBI:15378"/>
        <dbReference type="ChEBI" id="CHEBI:30616"/>
        <dbReference type="ChEBI" id="CHEBI:61548"/>
        <dbReference type="ChEBI" id="CHEBI:456216"/>
        <dbReference type="EC" id="2.7.1.2"/>
    </reaction>
</comment>
<accession>A0A5C5XP74</accession>